<dbReference type="Proteomes" id="UP000006844">
    <property type="component" value="Chromosome"/>
</dbReference>
<evidence type="ECO:0000313" key="1">
    <source>
        <dbReference type="EMBL" id="ADV80917.1"/>
    </source>
</evidence>
<sequence length="171" mass="19645">MRPDNCSYQEYAAWFISECNALPLDPGWTVVGPFCDPTSADDVAPWNSDFAIIFENDRYVRVGEYFRELPKPNSGKGALSEFRYHYGPCNRNRDTDGFPKFRREVDLRIDIDTRNGRHAHYNGENHIPEDRLTGLDFGTLEPFKFVRAVIAHRQGNVPLIDILGFTVERSS</sequence>
<evidence type="ECO:0000313" key="2">
    <source>
        <dbReference type="Proteomes" id="UP000006844"/>
    </source>
</evidence>
<dbReference type="AlphaFoldDB" id="E8UYA7"/>
<gene>
    <name evidence="1" type="ordered locus">AciPR4_0076</name>
</gene>
<dbReference type="EMBL" id="CP002467">
    <property type="protein sequence ID" value="ADV80917.1"/>
    <property type="molecule type" value="Genomic_DNA"/>
</dbReference>
<dbReference type="KEGG" id="tsa:AciPR4_0076"/>
<name>E8UYA7_TERSS</name>
<dbReference type="STRING" id="401053.AciPR4_0076"/>
<organism evidence="1 2">
    <name type="scientific">Terriglobus saanensis (strain ATCC BAA-1853 / DSM 23119 / SP1PR4)</name>
    <dbReference type="NCBI Taxonomy" id="401053"/>
    <lineage>
        <taxon>Bacteria</taxon>
        <taxon>Pseudomonadati</taxon>
        <taxon>Acidobacteriota</taxon>
        <taxon>Terriglobia</taxon>
        <taxon>Terriglobales</taxon>
        <taxon>Acidobacteriaceae</taxon>
        <taxon>Terriglobus</taxon>
    </lineage>
</organism>
<dbReference type="HOGENOM" id="CLU_1562124_0_0_0"/>
<keyword evidence="2" id="KW-1185">Reference proteome</keyword>
<protein>
    <submittedName>
        <fullName evidence="1">Uncharacterized protein</fullName>
    </submittedName>
</protein>
<dbReference type="RefSeq" id="WP_013566650.1">
    <property type="nucleotide sequence ID" value="NC_014963.1"/>
</dbReference>
<reference evidence="1 2" key="1">
    <citation type="journal article" date="2012" name="Stand. Genomic Sci.">
        <title>Complete genome sequence of Terriglobus saanensis type strain SP1PR4(T), an Acidobacteria from tundra soil.</title>
        <authorList>
            <person name="Rawat S.R."/>
            <person name="Mannisto M.K."/>
            <person name="Starovoytov V."/>
            <person name="Goodwin L."/>
            <person name="Nolan M."/>
            <person name="Hauser L."/>
            <person name="Land M."/>
            <person name="Davenport K.W."/>
            <person name="Woyke T."/>
            <person name="Haggblom M.M."/>
        </authorList>
    </citation>
    <scope>NUCLEOTIDE SEQUENCE</scope>
    <source>
        <strain evidence="2">ATCC BAA-1853 / DSM 23119 / SP1PR4</strain>
    </source>
</reference>
<proteinExistence type="predicted"/>
<accession>E8UYA7</accession>